<evidence type="ECO:0000313" key="8">
    <source>
        <dbReference type="EMBL" id="MEQ2200063.1"/>
    </source>
</evidence>
<sequence length="63" mass="7006">HGDDMIVTPFAQVLASLRTVRNNFGALTNLQQDRASNKRSPMCNQPPITKTTFTGKIFTQDVL</sequence>
<name>A0ABV0QX32_9TELE</name>
<comment type="caution">
    <text evidence="8">The sequence shown here is derived from an EMBL/GenBank/DDBJ whole genome shotgun (WGS) entry which is preliminary data.</text>
</comment>
<dbReference type="Pfam" id="PF18100">
    <property type="entry name" value="PDE4_UCR"/>
    <property type="match status" value="1"/>
</dbReference>
<proteinExistence type="inferred from homology"/>
<dbReference type="EMBL" id="JAHRIN010025678">
    <property type="protein sequence ID" value="MEQ2200063.1"/>
    <property type="molecule type" value="Genomic_DNA"/>
</dbReference>
<dbReference type="InterPro" id="IPR040844">
    <property type="entry name" value="PDE4_UCR"/>
</dbReference>
<keyword evidence="5" id="KW-0114">cAMP</keyword>
<organism evidence="8 9">
    <name type="scientific">Xenoophorus captivus</name>
    <dbReference type="NCBI Taxonomy" id="1517983"/>
    <lineage>
        <taxon>Eukaryota</taxon>
        <taxon>Metazoa</taxon>
        <taxon>Chordata</taxon>
        <taxon>Craniata</taxon>
        <taxon>Vertebrata</taxon>
        <taxon>Euteleostomi</taxon>
        <taxon>Actinopterygii</taxon>
        <taxon>Neopterygii</taxon>
        <taxon>Teleostei</taxon>
        <taxon>Neoteleostei</taxon>
        <taxon>Acanthomorphata</taxon>
        <taxon>Ovalentaria</taxon>
        <taxon>Atherinomorphae</taxon>
        <taxon>Cyprinodontiformes</taxon>
        <taxon>Goodeidae</taxon>
        <taxon>Xenoophorus</taxon>
    </lineage>
</organism>
<evidence type="ECO:0000256" key="3">
    <source>
        <dbReference type="ARBA" id="ARBA00012276"/>
    </source>
</evidence>
<gene>
    <name evidence="8" type="primary">PDE4D_5</name>
    <name evidence="8" type="ORF">XENOCAPTIV_021507</name>
</gene>
<evidence type="ECO:0000259" key="7">
    <source>
        <dbReference type="Pfam" id="PF18100"/>
    </source>
</evidence>
<evidence type="ECO:0000256" key="4">
    <source>
        <dbReference type="ARBA" id="ARBA00022801"/>
    </source>
</evidence>
<evidence type="ECO:0000313" key="9">
    <source>
        <dbReference type="Proteomes" id="UP001434883"/>
    </source>
</evidence>
<reference evidence="8 9" key="1">
    <citation type="submission" date="2021-06" db="EMBL/GenBank/DDBJ databases">
        <authorList>
            <person name="Palmer J.M."/>
        </authorList>
    </citation>
    <scope>NUCLEOTIDE SEQUENCE [LARGE SCALE GENOMIC DNA]</scope>
    <source>
        <strain evidence="8 9">XC_2019</strain>
        <tissue evidence="8">Muscle</tissue>
    </source>
</reference>
<evidence type="ECO:0000256" key="1">
    <source>
        <dbReference type="ARBA" id="ARBA00004703"/>
    </source>
</evidence>
<dbReference type="Proteomes" id="UP001434883">
    <property type="component" value="Unassembled WGS sequence"/>
</dbReference>
<dbReference type="EC" id="3.1.4.53" evidence="3"/>
<evidence type="ECO:0000256" key="5">
    <source>
        <dbReference type="ARBA" id="ARBA00023149"/>
    </source>
</evidence>
<comment type="similarity">
    <text evidence="2">Belongs to the cyclic nucleotide phosphodiesterase family. PDE4 subfamily.</text>
</comment>
<protein>
    <recommendedName>
        <fullName evidence="3">3',5'-cyclic-AMP phosphodiesterase</fullName>
        <ecNumber evidence="3">3.1.4.53</ecNumber>
    </recommendedName>
</protein>
<keyword evidence="4" id="KW-0378">Hydrolase</keyword>
<comment type="catalytic activity">
    <reaction evidence="6">
        <text>3',5'-cyclic AMP + H2O = AMP + H(+)</text>
        <dbReference type="Rhea" id="RHEA:25277"/>
        <dbReference type="ChEBI" id="CHEBI:15377"/>
        <dbReference type="ChEBI" id="CHEBI:15378"/>
        <dbReference type="ChEBI" id="CHEBI:58165"/>
        <dbReference type="ChEBI" id="CHEBI:456215"/>
        <dbReference type="EC" id="3.1.4.53"/>
    </reaction>
    <physiologicalReaction direction="left-to-right" evidence="6">
        <dbReference type="Rhea" id="RHEA:25278"/>
    </physiologicalReaction>
</comment>
<evidence type="ECO:0000256" key="2">
    <source>
        <dbReference type="ARBA" id="ARBA00009517"/>
    </source>
</evidence>
<keyword evidence="9" id="KW-1185">Reference proteome</keyword>
<comment type="pathway">
    <text evidence="1">Purine metabolism; 3',5'-cyclic AMP degradation; AMP from 3',5'-cyclic AMP: step 1/1.</text>
</comment>
<accession>A0ABV0QX32</accession>
<feature type="non-terminal residue" evidence="8">
    <location>
        <position position="1"/>
    </location>
</feature>
<feature type="domain" description="Phosphodiesterase 4 upstream conserved regions (UCR)" evidence="7">
    <location>
        <begin position="7"/>
        <end position="56"/>
    </location>
</feature>
<evidence type="ECO:0000256" key="6">
    <source>
        <dbReference type="ARBA" id="ARBA00033681"/>
    </source>
</evidence>